<feature type="compositionally biased region" description="Pro residues" evidence="1">
    <location>
        <begin position="47"/>
        <end position="56"/>
    </location>
</feature>
<keyword evidence="4" id="KW-1185">Reference proteome</keyword>
<proteinExistence type="predicted"/>
<comment type="caution">
    <text evidence="3">The sequence shown here is derived from an EMBL/GenBank/DDBJ whole genome shotgun (WGS) entry which is preliminary data.</text>
</comment>
<evidence type="ECO:0000313" key="4">
    <source>
        <dbReference type="Proteomes" id="UP001374579"/>
    </source>
</evidence>
<feature type="compositionally biased region" description="Polar residues" evidence="1">
    <location>
        <begin position="92"/>
        <end position="101"/>
    </location>
</feature>
<feature type="transmembrane region" description="Helical" evidence="2">
    <location>
        <begin position="203"/>
        <end position="227"/>
    </location>
</feature>
<feature type="region of interest" description="Disordered" evidence="1">
    <location>
        <begin position="1"/>
        <end position="101"/>
    </location>
</feature>
<evidence type="ECO:0000313" key="3">
    <source>
        <dbReference type="EMBL" id="KAK7104392.1"/>
    </source>
</evidence>
<feature type="compositionally biased region" description="Low complexity" evidence="1">
    <location>
        <begin position="11"/>
        <end position="25"/>
    </location>
</feature>
<organism evidence="3 4">
    <name type="scientific">Littorina saxatilis</name>
    <dbReference type="NCBI Taxonomy" id="31220"/>
    <lineage>
        <taxon>Eukaryota</taxon>
        <taxon>Metazoa</taxon>
        <taxon>Spiralia</taxon>
        <taxon>Lophotrochozoa</taxon>
        <taxon>Mollusca</taxon>
        <taxon>Gastropoda</taxon>
        <taxon>Caenogastropoda</taxon>
        <taxon>Littorinimorpha</taxon>
        <taxon>Littorinoidea</taxon>
        <taxon>Littorinidae</taxon>
        <taxon>Littorina</taxon>
    </lineage>
</organism>
<keyword evidence="2" id="KW-1133">Transmembrane helix</keyword>
<dbReference type="Proteomes" id="UP001374579">
    <property type="component" value="Unassembled WGS sequence"/>
</dbReference>
<evidence type="ECO:0000256" key="2">
    <source>
        <dbReference type="SAM" id="Phobius"/>
    </source>
</evidence>
<protein>
    <submittedName>
        <fullName evidence="3">Uncharacterized protein</fullName>
    </submittedName>
</protein>
<feature type="region of interest" description="Disordered" evidence="1">
    <location>
        <begin position="125"/>
        <end position="165"/>
    </location>
</feature>
<evidence type="ECO:0000256" key="1">
    <source>
        <dbReference type="SAM" id="MobiDB-lite"/>
    </source>
</evidence>
<gene>
    <name evidence="3" type="ORF">V1264_019117</name>
</gene>
<dbReference type="AlphaFoldDB" id="A0AAN9BF80"/>
<sequence length="418" mass="45762">MEAAGYTCMNGSTRGSGSVSLSTSPSGPPLARYANQQSDDYLTPTSPLSPQPPKLPDFPHSFAQLHPKQGSSRNQQFGRADSGIEVDCPRSPLSSTSTSNPRASTLYEYIDPVDVKLQESRHNVTVSQGESASSGVSSTGTTATRSAYSGDAISDTEDGRIDSNGVRRRANPMYEALEKSATRLYAQTCHCKLQSSAHKQLRYLWCAFIVIIIITIFLLAVISYMLFQLIPDLQSQQQTQEDRIQQIESKYAKFFQETSSLHQFTTGNASDPESVMYMIRQLNKSVTTINFHLDEVNTDLHMQIQNISLTPGPQGPPGVGNLSSCHYTKKTTSTAVSSGYFKTAWQPDGSTLQDHIVMSASCEVVNGTQQSLETLVNSTSNKVQYRCRCGGEPGVHDTKHTSCTIHLMICPLLSTFET</sequence>
<accession>A0AAN9BF80</accession>
<name>A0AAN9BF80_9CAEN</name>
<keyword evidence="2" id="KW-0472">Membrane</keyword>
<dbReference type="EMBL" id="JBAMIC010000008">
    <property type="protein sequence ID" value="KAK7104392.1"/>
    <property type="molecule type" value="Genomic_DNA"/>
</dbReference>
<feature type="compositionally biased region" description="Low complexity" evidence="1">
    <location>
        <begin position="127"/>
        <end position="150"/>
    </location>
</feature>
<reference evidence="3 4" key="1">
    <citation type="submission" date="2024-02" db="EMBL/GenBank/DDBJ databases">
        <title>Chromosome-scale genome assembly of the rough periwinkle Littorina saxatilis.</title>
        <authorList>
            <person name="De Jode A."/>
            <person name="Faria R."/>
            <person name="Formenti G."/>
            <person name="Sims Y."/>
            <person name="Smith T.P."/>
            <person name="Tracey A."/>
            <person name="Wood J.M.D."/>
            <person name="Zagrodzka Z.B."/>
            <person name="Johannesson K."/>
            <person name="Butlin R.K."/>
            <person name="Leder E.H."/>
        </authorList>
    </citation>
    <scope>NUCLEOTIDE SEQUENCE [LARGE SCALE GENOMIC DNA]</scope>
    <source>
        <strain evidence="3">Snail1</strain>
        <tissue evidence="3">Muscle</tissue>
    </source>
</reference>
<keyword evidence="2" id="KW-0812">Transmembrane</keyword>